<protein>
    <recommendedName>
        <fullName evidence="4">Secreted protein</fullName>
    </recommendedName>
</protein>
<organism evidence="2 3">
    <name type="scientific">Pleurodeles waltl</name>
    <name type="common">Iberian ribbed newt</name>
    <dbReference type="NCBI Taxonomy" id="8319"/>
    <lineage>
        <taxon>Eukaryota</taxon>
        <taxon>Metazoa</taxon>
        <taxon>Chordata</taxon>
        <taxon>Craniata</taxon>
        <taxon>Vertebrata</taxon>
        <taxon>Euteleostomi</taxon>
        <taxon>Amphibia</taxon>
        <taxon>Batrachia</taxon>
        <taxon>Caudata</taxon>
        <taxon>Salamandroidea</taxon>
        <taxon>Salamandridae</taxon>
        <taxon>Pleurodelinae</taxon>
        <taxon>Pleurodeles</taxon>
    </lineage>
</organism>
<dbReference type="AlphaFoldDB" id="A0AAV7T3I3"/>
<sequence>MKPRLRLGLALILTKLIPLGAGDGNRVAGGHRDTGWYRSGHLLASGALRAESTKGEKDSGQGIVSGSGARCTCRGAGASVELREFRTGECSVRRSVPLEVRGVPQRCCSPLHLSLCSLPSSRSSADGDRRALGEF</sequence>
<evidence type="ECO:0000256" key="1">
    <source>
        <dbReference type="SAM" id="SignalP"/>
    </source>
</evidence>
<comment type="caution">
    <text evidence="2">The sequence shown here is derived from an EMBL/GenBank/DDBJ whole genome shotgun (WGS) entry which is preliminary data.</text>
</comment>
<keyword evidence="3" id="KW-1185">Reference proteome</keyword>
<proteinExistence type="predicted"/>
<evidence type="ECO:0008006" key="4">
    <source>
        <dbReference type="Google" id="ProtNLM"/>
    </source>
</evidence>
<gene>
    <name evidence="2" type="ORF">NDU88_002998</name>
</gene>
<reference evidence="2" key="1">
    <citation type="journal article" date="2022" name="bioRxiv">
        <title>Sequencing and chromosome-scale assembly of the giantPleurodeles waltlgenome.</title>
        <authorList>
            <person name="Brown T."/>
            <person name="Elewa A."/>
            <person name="Iarovenko S."/>
            <person name="Subramanian E."/>
            <person name="Araus A.J."/>
            <person name="Petzold A."/>
            <person name="Susuki M."/>
            <person name="Suzuki K.-i.T."/>
            <person name="Hayashi T."/>
            <person name="Toyoda A."/>
            <person name="Oliveira C."/>
            <person name="Osipova E."/>
            <person name="Leigh N.D."/>
            <person name="Simon A."/>
            <person name="Yun M.H."/>
        </authorList>
    </citation>
    <scope>NUCLEOTIDE SEQUENCE</scope>
    <source>
        <strain evidence="2">20211129_DDA</strain>
        <tissue evidence="2">Liver</tissue>
    </source>
</reference>
<evidence type="ECO:0000313" key="3">
    <source>
        <dbReference type="Proteomes" id="UP001066276"/>
    </source>
</evidence>
<dbReference type="EMBL" id="JANPWB010000007">
    <property type="protein sequence ID" value="KAJ1171127.1"/>
    <property type="molecule type" value="Genomic_DNA"/>
</dbReference>
<keyword evidence="1" id="KW-0732">Signal</keyword>
<accession>A0AAV7T3I3</accession>
<name>A0AAV7T3I3_PLEWA</name>
<evidence type="ECO:0000313" key="2">
    <source>
        <dbReference type="EMBL" id="KAJ1171127.1"/>
    </source>
</evidence>
<feature type="signal peptide" evidence="1">
    <location>
        <begin position="1"/>
        <end position="22"/>
    </location>
</feature>
<feature type="chain" id="PRO_5043350247" description="Secreted protein" evidence="1">
    <location>
        <begin position="23"/>
        <end position="135"/>
    </location>
</feature>
<dbReference type="Proteomes" id="UP001066276">
    <property type="component" value="Chromosome 4_1"/>
</dbReference>